<gene>
    <name evidence="2" type="primary">mutL</name>
    <name evidence="2" type="ORF">HMI49_42605</name>
</gene>
<keyword evidence="3" id="KW-1185">Reference proteome</keyword>
<reference evidence="2 3" key="1">
    <citation type="submission" date="2020-05" db="EMBL/GenBank/DDBJ databases">
        <authorList>
            <person name="Whitworth D."/>
        </authorList>
    </citation>
    <scope>NUCLEOTIDE SEQUENCE [LARGE SCALE GENOMIC DNA]</scope>
    <source>
        <strain evidence="2 3">AB043B</strain>
    </source>
</reference>
<feature type="non-terminal residue" evidence="2">
    <location>
        <position position="157"/>
    </location>
</feature>
<dbReference type="GO" id="GO:0006298">
    <property type="term" value="P:mismatch repair"/>
    <property type="evidence" value="ECO:0007669"/>
    <property type="project" value="InterPro"/>
</dbReference>
<dbReference type="GO" id="GO:0005524">
    <property type="term" value="F:ATP binding"/>
    <property type="evidence" value="ECO:0007669"/>
    <property type="project" value="InterPro"/>
</dbReference>
<feature type="domain" description="MutL C-terminal dimerisation" evidence="1">
    <location>
        <begin position="80"/>
        <end position="157"/>
    </location>
</feature>
<dbReference type="Gene3D" id="3.30.1540.20">
    <property type="entry name" value="MutL, C-terminal domain, dimerisation subdomain"/>
    <property type="match status" value="1"/>
</dbReference>
<feature type="non-terminal residue" evidence="2">
    <location>
        <position position="1"/>
    </location>
</feature>
<organism evidence="2 3">
    <name type="scientific">Corallococcus exercitus</name>
    <dbReference type="NCBI Taxonomy" id="2316736"/>
    <lineage>
        <taxon>Bacteria</taxon>
        <taxon>Pseudomonadati</taxon>
        <taxon>Myxococcota</taxon>
        <taxon>Myxococcia</taxon>
        <taxon>Myxococcales</taxon>
        <taxon>Cystobacterineae</taxon>
        <taxon>Myxococcaceae</taxon>
        <taxon>Corallococcus</taxon>
    </lineage>
</organism>
<dbReference type="SMART" id="SM00853">
    <property type="entry name" value="MutL_C"/>
    <property type="match status" value="1"/>
</dbReference>
<dbReference type="EMBL" id="JABFJV010000659">
    <property type="protein sequence ID" value="NOK39865.1"/>
    <property type="molecule type" value="Genomic_DNA"/>
</dbReference>
<dbReference type="SUPFAM" id="SSF118116">
    <property type="entry name" value="DNA mismatch repair protein MutL"/>
    <property type="match status" value="1"/>
</dbReference>
<dbReference type="AlphaFoldDB" id="A0A7Y4KTX4"/>
<comment type="caution">
    <text evidence="2">The sequence shown here is derived from an EMBL/GenBank/DDBJ whole genome shotgun (WGS) entry which is preliminary data.</text>
</comment>
<protein>
    <submittedName>
        <fullName evidence="2">DNA mismatch repair protein MutL</fullName>
    </submittedName>
</protein>
<evidence type="ECO:0000313" key="3">
    <source>
        <dbReference type="Proteomes" id="UP000563426"/>
    </source>
</evidence>
<dbReference type="InterPro" id="IPR037198">
    <property type="entry name" value="MutL_C_sf"/>
</dbReference>
<evidence type="ECO:0000313" key="2">
    <source>
        <dbReference type="EMBL" id="NOK39865.1"/>
    </source>
</evidence>
<name>A0A7Y4KTX4_9BACT</name>
<dbReference type="InterPro" id="IPR042120">
    <property type="entry name" value="MutL_C_dimsub"/>
</dbReference>
<dbReference type="Proteomes" id="UP000563426">
    <property type="component" value="Unassembled WGS sequence"/>
</dbReference>
<proteinExistence type="predicted"/>
<accession>A0A7Y4KTX4</accession>
<evidence type="ECO:0000259" key="1">
    <source>
        <dbReference type="SMART" id="SM00853"/>
    </source>
</evidence>
<dbReference type="Pfam" id="PF08676">
    <property type="entry name" value="MutL_C"/>
    <property type="match status" value="1"/>
</dbReference>
<sequence length="157" mass="16818">QMAARQTSLGIAQPRAEYLSMMRGDSTPMPAMRPAWMTDVPSAATLFDGGTATAQAPAAVAEPVAAPPADDDDAHPFGFAVAQLHGIYVLAQNTRGMVLVDMHAAHERILYEQLKTALETKRVEVQPLLIPVTFAASPVEIGTAEEFRDTLTLLGFD</sequence>
<dbReference type="InterPro" id="IPR014790">
    <property type="entry name" value="MutL_C"/>
</dbReference>